<sequence length="471" mass="53285">MLKQILFFIIICGFTSNSYAQSKALILTGNGNVPVPKGIYPPWVHEFHNEEVIKILHGIVDVDTTSDLLNLNTRYLKQYDLLICNSLFLDPTNDELKAVYDFVAGGKSFMTLHCGMLNFLNWDRYEEFIGGIFIGGPSTDPSVYRVYTSNEELWGYKYRFRDSSEHPVSRAVKDFDTEDELYYFQPSTTNIEVIARAENHPVMWWHPIGKGKVMSLTLGHDIRAKRNPGYQELLKNGTRWLIGYPLIYSDKIPVISDRELIYKDFVNTSIVLDSGLLIHSIDNPDSLYKITSGKDLVLDGKVGSAPFNISVKNKKGHVTAKEVLLSIVRDGTGNIAGYYGNSIQGTASENTNKMFDIRNIIDGDAGSRWSSRNCEQAEVILDLKKEYSLGRMLINWEASYAKHYDVLGSVDGKKWTIIKSVVDGHGGKEVFDISSTNVRFVKLNLKEKATGKRGYSIYEMELFTSLKRGER</sequence>
<dbReference type="AlphaFoldDB" id="A0A6B9ZCG4"/>
<reference evidence="3 4" key="1">
    <citation type="submission" date="2020-01" db="EMBL/GenBank/DDBJ databases">
        <title>Complete genome sequence of Chitinophaga sp. H33E-04 isolated from quinoa roots.</title>
        <authorList>
            <person name="Weon H.-Y."/>
            <person name="Lee S.A."/>
        </authorList>
    </citation>
    <scope>NUCLEOTIDE SEQUENCE [LARGE SCALE GENOMIC DNA]</scope>
    <source>
        <strain evidence="3 4">H33E-04</strain>
    </source>
</reference>
<evidence type="ECO:0000259" key="2">
    <source>
        <dbReference type="PROSITE" id="PS50022"/>
    </source>
</evidence>
<dbReference type="PANTHER" id="PTHR40469:SF2">
    <property type="entry name" value="GALACTOSE-BINDING DOMAIN-LIKE SUPERFAMILY PROTEIN"/>
    <property type="match status" value="1"/>
</dbReference>
<organism evidence="3 4">
    <name type="scientific">Chitinophaga agri</name>
    <dbReference type="NCBI Taxonomy" id="2703787"/>
    <lineage>
        <taxon>Bacteria</taxon>
        <taxon>Pseudomonadati</taxon>
        <taxon>Bacteroidota</taxon>
        <taxon>Chitinophagia</taxon>
        <taxon>Chitinophagales</taxon>
        <taxon>Chitinophagaceae</taxon>
        <taxon>Chitinophaga</taxon>
    </lineage>
</organism>
<dbReference type="RefSeq" id="WP_162330880.1">
    <property type="nucleotide sequence ID" value="NZ_CP048113.1"/>
</dbReference>
<dbReference type="InterPro" id="IPR029010">
    <property type="entry name" value="ThuA-like"/>
</dbReference>
<feature type="chain" id="PRO_5025387666" description="F5/8 type C domain-containing protein" evidence="1">
    <location>
        <begin position="21"/>
        <end position="471"/>
    </location>
</feature>
<protein>
    <recommendedName>
        <fullName evidence="2">F5/8 type C domain-containing protein</fullName>
    </recommendedName>
</protein>
<evidence type="ECO:0000313" key="4">
    <source>
        <dbReference type="Proteomes" id="UP000476411"/>
    </source>
</evidence>
<keyword evidence="1" id="KW-0732">Signal</keyword>
<accession>A0A6B9ZCG4</accession>
<dbReference type="Proteomes" id="UP000476411">
    <property type="component" value="Chromosome"/>
</dbReference>
<dbReference type="KEGG" id="chih:GWR21_06135"/>
<feature type="domain" description="F5/8 type C" evidence="2">
    <location>
        <begin position="320"/>
        <end position="465"/>
    </location>
</feature>
<dbReference type="EMBL" id="CP048113">
    <property type="protein sequence ID" value="QHS59181.1"/>
    <property type="molecule type" value="Genomic_DNA"/>
</dbReference>
<evidence type="ECO:0000313" key="3">
    <source>
        <dbReference type="EMBL" id="QHS59181.1"/>
    </source>
</evidence>
<dbReference type="PROSITE" id="PS50022">
    <property type="entry name" value="FA58C_3"/>
    <property type="match status" value="1"/>
</dbReference>
<evidence type="ECO:0000256" key="1">
    <source>
        <dbReference type="SAM" id="SignalP"/>
    </source>
</evidence>
<dbReference type="Pfam" id="PF00754">
    <property type="entry name" value="F5_F8_type_C"/>
    <property type="match status" value="1"/>
</dbReference>
<dbReference type="PANTHER" id="PTHR40469">
    <property type="entry name" value="SECRETED GLYCOSYL HYDROLASE"/>
    <property type="match status" value="1"/>
</dbReference>
<gene>
    <name evidence="3" type="ORF">GWR21_06135</name>
</gene>
<dbReference type="Gene3D" id="2.60.120.260">
    <property type="entry name" value="Galactose-binding domain-like"/>
    <property type="match status" value="1"/>
</dbReference>
<dbReference type="SUPFAM" id="SSF52317">
    <property type="entry name" value="Class I glutamine amidotransferase-like"/>
    <property type="match status" value="1"/>
</dbReference>
<dbReference type="InterPro" id="IPR000421">
    <property type="entry name" value="FA58C"/>
</dbReference>
<name>A0A6B9ZCG4_9BACT</name>
<keyword evidence="4" id="KW-1185">Reference proteome</keyword>
<dbReference type="Pfam" id="PF06283">
    <property type="entry name" value="ThuA"/>
    <property type="match status" value="1"/>
</dbReference>
<dbReference type="InterPro" id="IPR008979">
    <property type="entry name" value="Galactose-bd-like_sf"/>
</dbReference>
<proteinExistence type="predicted"/>
<feature type="signal peptide" evidence="1">
    <location>
        <begin position="1"/>
        <end position="20"/>
    </location>
</feature>
<dbReference type="SUPFAM" id="SSF49785">
    <property type="entry name" value="Galactose-binding domain-like"/>
    <property type="match status" value="1"/>
</dbReference>
<dbReference type="Gene3D" id="3.40.50.880">
    <property type="match status" value="1"/>
</dbReference>
<dbReference type="InterPro" id="IPR029062">
    <property type="entry name" value="Class_I_gatase-like"/>
</dbReference>